<proteinExistence type="predicted"/>
<keyword evidence="1" id="KW-0614">Plasmid</keyword>
<dbReference type="EMBL" id="CP034303">
    <property type="protein sequence ID" value="QHH13284.1"/>
    <property type="molecule type" value="Genomic_DNA"/>
</dbReference>
<geneLocation type="plasmid" evidence="2">
    <name>pvpsd2016-4</name>
</geneLocation>
<evidence type="ECO:0000313" key="1">
    <source>
        <dbReference type="EMBL" id="QHH13284.1"/>
    </source>
</evidence>
<sequence length="95" mass="10414">MSSFGRCVPCLLKSLVFNYPDELGLAYSTVFGGKPPKQTDLWGGLAYSLGRAFVSAPPSQSFSLGRKVTSMLPMCIFRTPKIIINQAPQRGRSRD</sequence>
<reference evidence="1 2" key="1">
    <citation type="submission" date="2018-12" db="EMBL/GenBank/DDBJ databases">
        <title>Genomic insights into the evolutionary origins and pathogenicity of five Vibrio parahaemolyticus strains isolated from the shrimp with acute hepatopancreatic necrosis disease (AHPND).</title>
        <authorList>
            <person name="Yang Q."/>
            <person name="Dong X."/>
            <person name="Xie G."/>
            <person name="Fu S."/>
            <person name="Zou P."/>
            <person name="Sun J."/>
            <person name="Wang Y."/>
            <person name="Huang J."/>
        </authorList>
    </citation>
    <scope>NUCLEOTIDE SEQUENCE [LARGE SCALE GENOMIC DNA]</scope>
    <source>
        <strain evidence="1 2">20160303005-1</strain>
        <plasmid evidence="2">pvpsd2016-4</plasmid>
    </source>
</reference>
<accession>A0AAX1G182</accession>
<dbReference type="AlphaFoldDB" id="A0AAX1G182"/>
<organism evidence="1 2">
    <name type="scientific">Vibrio parahaemolyticus</name>
    <dbReference type="NCBI Taxonomy" id="670"/>
    <lineage>
        <taxon>Bacteria</taxon>
        <taxon>Pseudomonadati</taxon>
        <taxon>Pseudomonadota</taxon>
        <taxon>Gammaproteobacteria</taxon>
        <taxon>Vibrionales</taxon>
        <taxon>Vibrionaceae</taxon>
        <taxon>Vibrio</taxon>
    </lineage>
</organism>
<evidence type="ECO:0000313" key="2">
    <source>
        <dbReference type="Proteomes" id="UP000464718"/>
    </source>
</evidence>
<protein>
    <submittedName>
        <fullName evidence="1">Uncharacterized protein</fullName>
    </submittedName>
</protein>
<dbReference type="Proteomes" id="UP000464718">
    <property type="component" value="Plasmid pvpsd2016-4"/>
</dbReference>
<name>A0AAX1G182_VIBPH</name>
<gene>
    <name evidence="1" type="ORF">EHC69_28905</name>
</gene>